<keyword evidence="2" id="KW-1185">Reference proteome</keyword>
<evidence type="ECO:0000313" key="2">
    <source>
        <dbReference type="Proteomes" id="UP001556367"/>
    </source>
</evidence>
<sequence length="86" mass="8933">MTTKIWSITAAAEDPQTVVPSKPLHVLNAALGDQLEHPTGRSTLLLSFYSDSCTSDADDSSGIIVTSALCSLSGGPGKVGHIENLH</sequence>
<reference evidence="2" key="1">
    <citation type="submission" date="2024-06" db="EMBL/GenBank/DDBJ databases">
        <title>Multi-omics analyses provide insights into the biosynthesis of the anticancer antibiotic pleurotin in Hohenbuehelia grisea.</title>
        <authorList>
            <person name="Weaver J.A."/>
            <person name="Alberti F."/>
        </authorList>
    </citation>
    <scope>NUCLEOTIDE SEQUENCE [LARGE SCALE GENOMIC DNA]</scope>
    <source>
        <strain evidence="2">T-177</strain>
    </source>
</reference>
<accession>A0ABR3IQ00</accession>
<dbReference type="Proteomes" id="UP001556367">
    <property type="component" value="Unassembled WGS sequence"/>
</dbReference>
<evidence type="ECO:0000313" key="1">
    <source>
        <dbReference type="EMBL" id="KAL0945364.1"/>
    </source>
</evidence>
<protein>
    <submittedName>
        <fullName evidence="1">Uncharacterized protein</fullName>
    </submittedName>
</protein>
<comment type="caution">
    <text evidence="1">The sequence shown here is derived from an EMBL/GenBank/DDBJ whole genome shotgun (WGS) entry which is preliminary data.</text>
</comment>
<gene>
    <name evidence="1" type="ORF">HGRIS_000862</name>
</gene>
<name>A0ABR3IQ00_9AGAR</name>
<dbReference type="EMBL" id="JASNQZ010000018">
    <property type="protein sequence ID" value="KAL0945364.1"/>
    <property type="molecule type" value="Genomic_DNA"/>
</dbReference>
<organism evidence="1 2">
    <name type="scientific">Hohenbuehelia grisea</name>
    <dbReference type="NCBI Taxonomy" id="104357"/>
    <lineage>
        <taxon>Eukaryota</taxon>
        <taxon>Fungi</taxon>
        <taxon>Dikarya</taxon>
        <taxon>Basidiomycota</taxon>
        <taxon>Agaricomycotina</taxon>
        <taxon>Agaricomycetes</taxon>
        <taxon>Agaricomycetidae</taxon>
        <taxon>Agaricales</taxon>
        <taxon>Pleurotineae</taxon>
        <taxon>Pleurotaceae</taxon>
        <taxon>Hohenbuehelia</taxon>
    </lineage>
</organism>
<proteinExistence type="predicted"/>